<comment type="subunit">
    <text evidence="6">Homodimer.</text>
</comment>
<dbReference type="HAMAP" id="MF_01659">
    <property type="entry name" value="MenD"/>
    <property type="match status" value="1"/>
</dbReference>
<keyword evidence="4 6" id="KW-0786">Thiamine pyrophosphate</keyword>
<dbReference type="Pfam" id="PF02775">
    <property type="entry name" value="TPP_enzyme_C"/>
    <property type="match status" value="1"/>
</dbReference>
<dbReference type="Gene3D" id="3.40.50.970">
    <property type="match status" value="2"/>
</dbReference>
<proteinExistence type="inferred from homology"/>
<dbReference type="AlphaFoldDB" id="A0A7V5RPD1"/>
<dbReference type="UniPathway" id="UPA00079"/>
<comment type="caution">
    <text evidence="10">The sequence shown here is derived from an EMBL/GenBank/DDBJ whole genome shotgun (WGS) entry which is preliminary data.</text>
</comment>
<dbReference type="EMBL" id="DRLI01000178">
    <property type="protein sequence ID" value="HHM02301.1"/>
    <property type="molecule type" value="Genomic_DNA"/>
</dbReference>
<dbReference type="NCBIfam" id="TIGR00173">
    <property type="entry name" value="menD"/>
    <property type="match status" value="1"/>
</dbReference>
<dbReference type="GO" id="GO:0000287">
    <property type="term" value="F:magnesium ion binding"/>
    <property type="evidence" value="ECO:0007669"/>
    <property type="project" value="UniProtKB-UniRule"/>
</dbReference>
<dbReference type="Gene3D" id="3.40.50.1220">
    <property type="entry name" value="TPP-binding domain"/>
    <property type="match status" value="1"/>
</dbReference>
<comment type="pathway">
    <text evidence="6">Quinol/quinone metabolism; menaquinone biosynthesis.</text>
</comment>
<evidence type="ECO:0000256" key="6">
    <source>
        <dbReference type="HAMAP-Rule" id="MF_01659"/>
    </source>
</evidence>
<comment type="similarity">
    <text evidence="6">Belongs to the TPP enzyme family. MenD subfamily.</text>
</comment>
<dbReference type="InterPro" id="IPR029061">
    <property type="entry name" value="THDP-binding"/>
</dbReference>
<dbReference type="GO" id="GO:0030976">
    <property type="term" value="F:thiamine pyrophosphate binding"/>
    <property type="evidence" value="ECO:0007669"/>
    <property type="project" value="UniProtKB-UniRule"/>
</dbReference>
<comment type="function">
    <text evidence="6">Catalyzes the thiamine diphosphate-dependent decarboxylation of 2-oxoglutarate and the subsequent addition of the resulting succinic semialdehyde-thiamine pyrophosphate anion to isochorismate to yield 2-succinyl-5-enolpyruvyl-6-hydroxy-3-cyclohexene-1-carboxylate (SEPHCHC).</text>
</comment>
<keyword evidence="1 6" id="KW-0808">Transferase</keyword>
<dbReference type="CDD" id="cd02009">
    <property type="entry name" value="TPP_SHCHC_synthase"/>
    <property type="match status" value="1"/>
</dbReference>
<dbReference type="Pfam" id="PF16582">
    <property type="entry name" value="TPP_enzyme_M_2"/>
    <property type="match status" value="1"/>
</dbReference>
<evidence type="ECO:0000256" key="5">
    <source>
        <dbReference type="ARBA" id="ARBA00023211"/>
    </source>
</evidence>
<gene>
    <name evidence="6 10" type="primary">menD</name>
    <name evidence="10" type="ORF">ENJ15_04755</name>
</gene>
<keyword evidence="2 6" id="KW-0479">Metal-binding</keyword>
<evidence type="ECO:0000256" key="2">
    <source>
        <dbReference type="ARBA" id="ARBA00022723"/>
    </source>
</evidence>
<dbReference type="PANTHER" id="PTHR42916">
    <property type="entry name" value="2-SUCCINYL-5-ENOLPYRUVYL-6-HYDROXY-3-CYCLOHEXENE-1-CARBOXYLATE SYNTHASE"/>
    <property type="match status" value="1"/>
</dbReference>
<comment type="pathway">
    <text evidence="6">Quinol/quinone metabolism; 1,4-dihydroxy-2-naphthoate biosynthesis; 1,4-dihydroxy-2-naphthoate from chorismate: step 2/7.</text>
</comment>
<evidence type="ECO:0000256" key="4">
    <source>
        <dbReference type="ARBA" id="ARBA00023052"/>
    </source>
</evidence>
<dbReference type="GO" id="GO:0070204">
    <property type="term" value="F:2-succinyl-5-enolpyruvyl-6-hydroxy-3-cyclohexene-1-carboxylic-acid synthase activity"/>
    <property type="evidence" value="ECO:0007669"/>
    <property type="project" value="UniProtKB-UniRule"/>
</dbReference>
<dbReference type="CDD" id="cd07037">
    <property type="entry name" value="TPP_PYR_MenD"/>
    <property type="match status" value="1"/>
</dbReference>
<dbReference type="InterPro" id="IPR004433">
    <property type="entry name" value="MenaQ_synth_MenD"/>
</dbReference>
<dbReference type="UniPathway" id="UPA01057">
    <property type="reaction ID" value="UER00164"/>
</dbReference>
<comment type="cofactor">
    <cofactor evidence="6">
        <name>thiamine diphosphate</name>
        <dbReference type="ChEBI" id="CHEBI:58937"/>
    </cofactor>
    <text evidence="6">Binds 1 thiamine pyrophosphate per subunit.</text>
</comment>
<evidence type="ECO:0000256" key="1">
    <source>
        <dbReference type="ARBA" id="ARBA00022679"/>
    </source>
</evidence>
<protein>
    <recommendedName>
        <fullName evidence="6">2-succinyl-5-enolpyruvyl-6-hydroxy-3-cyclohexene-1-carboxylate synthase</fullName>
        <shortName evidence="6">SEPHCHC synthase</shortName>
        <ecNumber evidence="6">2.2.1.9</ecNumber>
    </recommendedName>
    <alternativeName>
        <fullName evidence="6">Menaquinone biosynthesis protein MenD</fullName>
    </alternativeName>
</protein>
<dbReference type="InterPro" id="IPR032264">
    <property type="entry name" value="MenD_middle"/>
</dbReference>
<accession>A0A7V5RPD1</accession>
<feature type="domain" description="Thiamine pyrophosphate enzyme N-terminal TPP-binding" evidence="8">
    <location>
        <begin position="17"/>
        <end position="129"/>
    </location>
</feature>
<evidence type="ECO:0000259" key="7">
    <source>
        <dbReference type="Pfam" id="PF02775"/>
    </source>
</evidence>
<evidence type="ECO:0000256" key="3">
    <source>
        <dbReference type="ARBA" id="ARBA00022842"/>
    </source>
</evidence>
<feature type="domain" description="Thiamine pyrophosphate enzyme TPP-binding" evidence="7">
    <location>
        <begin position="435"/>
        <end position="541"/>
    </location>
</feature>
<dbReference type="GO" id="GO:0030145">
    <property type="term" value="F:manganese ion binding"/>
    <property type="evidence" value="ECO:0007669"/>
    <property type="project" value="UniProtKB-UniRule"/>
</dbReference>
<dbReference type="PANTHER" id="PTHR42916:SF1">
    <property type="entry name" value="PROTEIN PHYLLO, CHLOROPLASTIC"/>
    <property type="match status" value="1"/>
</dbReference>
<comment type="cofactor">
    <cofactor evidence="6">
        <name>Mg(2+)</name>
        <dbReference type="ChEBI" id="CHEBI:18420"/>
    </cofactor>
    <cofactor evidence="6">
        <name>Mn(2+)</name>
        <dbReference type="ChEBI" id="CHEBI:29035"/>
    </cofactor>
</comment>
<dbReference type="InterPro" id="IPR012001">
    <property type="entry name" value="Thiamin_PyroP_enz_TPP-bd_dom"/>
</dbReference>
<dbReference type="Pfam" id="PF02776">
    <property type="entry name" value="TPP_enzyme_N"/>
    <property type="match status" value="1"/>
</dbReference>
<dbReference type="GO" id="GO:0009234">
    <property type="term" value="P:menaquinone biosynthetic process"/>
    <property type="evidence" value="ECO:0007669"/>
    <property type="project" value="UniProtKB-UniRule"/>
</dbReference>
<dbReference type="Proteomes" id="UP000885771">
    <property type="component" value="Unassembled WGS sequence"/>
</dbReference>
<comment type="catalytic activity">
    <reaction evidence="6">
        <text>isochorismate + 2-oxoglutarate + H(+) = 5-enolpyruvoyl-6-hydroxy-2-succinyl-cyclohex-3-ene-1-carboxylate + CO2</text>
        <dbReference type="Rhea" id="RHEA:25593"/>
        <dbReference type="ChEBI" id="CHEBI:15378"/>
        <dbReference type="ChEBI" id="CHEBI:16526"/>
        <dbReference type="ChEBI" id="CHEBI:16810"/>
        <dbReference type="ChEBI" id="CHEBI:29780"/>
        <dbReference type="ChEBI" id="CHEBI:58818"/>
        <dbReference type="EC" id="2.2.1.9"/>
    </reaction>
</comment>
<evidence type="ECO:0000313" key="10">
    <source>
        <dbReference type="EMBL" id="HHM02301.1"/>
    </source>
</evidence>
<dbReference type="PIRSF" id="PIRSF004983">
    <property type="entry name" value="MenD"/>
    <property type="match status" value="1"/>
</dbReference>
<dbReference type="EC" id="2.2.1.9" evidence="6"/>
<dbReference type="SUPFAM" id="SSF52518">
    <property type="entry name" value="Thiamin diphosphate-binding fold (THDP-binding)"/>
    <property type="match status" value="2"/>
</dbReference>
<feature type="domain" description="Menaquinone biosynthesis protein MenD middle" evidence="9">
    <location>
        <begin position="201"/>
        <end position="396"/>
    </location>
</feature>
<reference evidence="10" key="1">
    <citation type="journal article" date="2020" name="mSystems">
        <title>Genome- and Community-Level Interaction Insights into Carbon Utilization and Element Cycling Functions of Hydrothermarchaeota in Hydrothermal Sediment.</title>
        <authorList>
            <person name="Zhou Z."/>
            <person name="Liu Y."/>
            <person name="Xu W."/>
            <person name="Pan J."/>
            <person name="Luo Z.H."/>
            <person name="Li M."/>
        </authorList>
    </citation>
    <scope>NUCLEOTIDE SEQUENCE [LARGE SCALE GENOMIC DNA]</scope>
    <source>
        <strain evidence="10">HyVt-460</strain>
    </source>
</reference>
<keyword evidence="6" id="KW-0474">Menaquinone biosynthesis</keyword>
<organism evidence="10">
    <name type="scientific">Caldithrix abyssi</name>
    <dbReference type="NCBI Taxonomy" id="187145"/>
    <lineage>
        <taxon>Bacteria</taxon>
        <taxon>Pseudomonadati</taxon>
        <taxon>Calditrichota</taxon>
        <taxon>Calditrichia</taxon>
        <taxon>Calditrichales</taxon>
        <taxon>Calditrichaceae</taxon>
        <taxon>Caldithrix</taxon>
    </lineage>
</organism>
<keyword evidence="5 6" id="KW-0464">Manganese</keyword>
<evidence type="ECO:0000259" key="9">
    <source>
        <dbReference type="Pfam" id="PF16582"/>
    </source>
</evidence>
<sequence length="574" mass="63343">MTAQKRVPENINQLWSHHVVNECVRNGITAFCISPGSRSTPLTVAAARHPGTDIRMLYDERGAAFQALGYARATGKAAVLICSSGTAAANYFPAVIEAAQENLPMLILSADRPPELRDSGANQTIDQVKLFGGYTRFFQDMPPPTETISLKWLLSTINYGLSLAHSPYNAGPVHFNFMFREPLAPVPREFSSAYATPGQNDHRPATRYLQPVAVADKAMLEPLTTIKEGFILVGRLENPDARRKLEKLAAHLKWPLIADITSGLRLKKTPGILAHADLMLLRRDFRELLLRHPLVHFGGQFLSKRLLQLLERHPGPCWHISPWQRRVDAALSHSHELRADVGQTAGIWRENSPPGAGALLGKCLQIHDDVERTLNAFCRQDELLDELSIARLVSRATKQALYLASSMPVRDMDMAAVAVDGGTEHVGANRGTSGIDGTIASAIGYSRGLEAPLTLLIGDLAFLHDMNSLAQLRDHKQAVTIVVINNNSGAIFNFLPIAEYKEVFDPFFNTPHNYEFSAAAAQFGLEYHTAHTVTELATVLEGTSSAHRLIEARVRADYNVERHKALYRSIEDRG</sequence>
<dbReference type="InterPro" id="IPR011766">
    <property type="entry name" value="TPP_enzyme_TPP-bd"/>
</dbReference>
<keyword evidence="3 6" id="KW-0460">Magnesium</keyword>
<name>A0A7V5RPD1_CALAY</name>
<evidence type="ECO:0000259" key="8">
    <source>
        <dbReference type="Pfam" id="PF02776"/>
    </source>
</evidence>